<proteinExistence type="predicted"/>
<feature type="non-terminal residue" evidence="1">
    <location>
        <position position="69"/>
    </location>
</feature>
<reference evidence="2" key="1">
    <citation type="submission" date="2019-06" db="EMBL/GenBank/DDBJ databases">
        <authorList>
            <person name="Broberg M."/>
        </authorList>
    </citation>
    <scope>NUCLEOTIDE SEQUENCE [LARGE SCALE GENOMIC DNA]</scope>
</reference>
<organism evidence="1 2">
    <name type="scientific">Clonostachys byssicola</name>
    <dbReference type="NCBI Taxonomy" id="160290"/>
    <lineage>
        <taxon>Eukaryota</taxon>
        <taxon>Fungi</taxon>
        <taxon>Dikarya</taxon>
        <taxon>Ascomycota</taxon>
        <taxon>Pezizomycotina</taxon>
        <taxon>Sordariomycetes</taxon>
        <taxon>Hypocreomycetidae</taxon>
        <taxon>Hypocreales</taxon>
        <taxon>Bionectriaceae</taxon>
        <taxon>Clonostachys</taxon>
    </lineage>
</organism>
<sequence>VWLDNLNQVALYQFSTEPDRCTGSDGIGSVLIITAAHSLGIAWKLPNTFTVPIPPMGRLHLMATFGLQD</sequence>
<accession>A0A9N9UAT2</accession>
<gene>
    <name evidence="1" type="ORF">CBYS24578_00007768</name>
</gene>
<keyword evidence="2" id="KW-1185">Reference proteome</keyword>
<dbReference type="AlphaFoldDB" id="A0A9N9UAT2"/>
<evidence type="ECO:0000313" key="1">
    <source>
        <dbReference type="EMBL" id="CAG9986572.1"/>
    </source>
</evidence>
<protein>
    <submittedName>
        <fullName evidence="1">Uncharacterized protein</fullName>
    </submittedName>
</protein>
<comment type="caution">
    <text evidence="1">The sequence shown here is derived from an EMBL/GenBank/DDBJ whole genome shotgun (WGS) entry which is preliminary data.</text>
</comment>
<evidence type="ECO:0000313" key="2">
    <source>
        <dbReference type="Proteomes" id="UP000754883"/>
    </source>
</evidence>
<dbReference type="Proteomes" id="UP000754883">
    <property type="component" value="Unassembled WGS sequence"/>
</dbReference>
<dbReference type="EMBL" id="CABFNO020001405">
    <property type="protein sequence ID" value="CAG9986572.1"/>
    <property type="molecule type" value="Genomic_DNA"/>
</dbReference>
<dbReference type="OrthoDB" id="10420762at2759"/>
<feature type="non-terminal residue" evidence="1">
    <location>
        <position position="1"/>
    </location>
</feature>
<name>A0A9N9UAT2_9HYPO</name>
<reference evidence="1 2" key="2">
    <citation type="submission" date="2021-10" db="EMBL/GenBank/DDBJ databases">
        <authorList>
            <person name="Piombo E."/>
        </authorList>
    </citation>
    <scope>NUCLEOTIDE SEQUENCE [LARGE SCALE GENOMIC DNA]</scope>
</reference>